<evidence type="ECO:0000256" key="1">
    <source>
        <dbReference type="ARBA" id="ARBA00009437"/>
    </source>
</evidence>
<accession>A0ABN5WE06</accession>
<dbReference type="Gene3D" id="3.40.190.10">
    <property type="entry name" value="Periplasmic binding protein-like II"/>
    <property type="match status" value="2"/>
</dbReference>
<keyword evidence="2" id="KW-0805">Transcription regulation</keyword>
<dbReference type="InterPro" id="IPR036390">
    <property type="entry name" value="WH_DNA-bd_sf"/>
</dbReference>
<dbReference type="EMBL" id="AP018817">
    <property type="protein sequence ID" value="BBF70504.1"/>
    <property type="molecule type" value="Genomic_DNA"/>
</dbReference>
<dbReference type="InterPro" id="IPR000847">
    <property type="entry name" value="LysR_HTH_N"/>
</dbReference>
<dbReference type="CDD" id="cd05466">
    <property type="entry name" value="PBP2_LTTR_substrate"/>
    <property type="match status" value="1"/>
</dbReference>
<dbReference type="InterPro" id="IPR005119">
    <property type="entry name" value="LysR_subst-bd"/>
</dbReference>
<dbReference type="PANTHER" id="PTHR30346:SF28">
    <property type="entry name" value="HTH-TYPE TRANSCRIPTIONAL REGULATOR CYNR"/>
    <property type="match status" value="1"/>
</dbReference>
<sequence length="291" mass="32291">MIDRYQLRYFLAVIDNGNFSRAAAQCNVSQPTLSVGISKLERTIGTPLFLRTNRRVQLTQAGARFLIHARKIESEFNLISQEMADANGAALVRVGMLKSIPGDVLAQIVATLHVIDPLSQIEFVEGTERELTGHLARGRVDCALTLVGRGADRFLEEPLLNEGYSLAMALTHPHADQSVIRAEALNNDVMIVRRHCEALSETSRHFTERGVRPHFAYKATNDERVMQLVAAGLGLTVMPDSYRADNVARPRLEGFTLRRTIGLVYEASAESYAASPPPIIQSIRRVFQSPR</sequence>
<dbReference type="RefSeq" id="WP_261934837.1">
    <property type="nucleotide sequence ID" value="NZ_AP018817.1"/>
</dbReference>
<evidence type="ECO:0000313" key="7">
    <source>
        <dbReference type="Proteomes" id="UP001059971"/>
    </source>
</evidence>
<protein>
    <submittedName>
        <fullName evidence="6">LysR family transcriptional regulator</fullName>
    </submittedName>
</protein>
<comment type="similarity">
    <text evidence="1">Belongs to the LysR transcriptional regulatory family.</text>
</comment>
<keyword evidence="3" id="KW-0238">DNA-binding</keyword>
<dbReference type="InterPro" id="IPR036388">
    <property type="entry name" value="WH-like_DNA-bd_sf"/>
</dbReference>
<evidence type="ECO:0000256" key="2">
    <source>
        <dbReference type="ARBA" id="ARBA00023015"/>
    </source>
</evidence>
<evidence type="ECO:0000313" key="6">
    <source>
        <dbReference type="EMBL" id="BBF70504.1"/>
    </source>
</evidence>
<proteinExistence type="inferred from homology"/>
<reference evidence="6" key="1">
    <citation type="submission" date="2018-07" db="EMBL/GenBank/DDBJ databases">
        <title>Complete genome sequence of Sphingomonas bisphenolicum strain AO1, a bisphenol A degradative bacterium isolated from Japanese farm field.</title>
        <authorList>
            <person name="Murakami M."/>
            <person name="Koh M."/>
            <person name="Koba S."/>
            <person name="Matsumura Y."/>
        </authorList>
    </citation>
    <scope>NUCLEOTIDE SEQUENCE</scope>
    <source>
        <strain evidence="6">AO1</strain>
    </source>
</reference>
<evidence type="ECO:0000256" key="3">
    <source>
        <dbReference type="ARBA" id="ARBA00023125"/>
    </source>
</evidence>
<dbReference type="Gene3D" id="1.10.10.10">
    <property type="entry name" value="Winged helix-like DNA-binding domain superfamily/Winged helix DNA-binding domain"/>
    <property type="match status" value="1"/>
</dbReference>
<keyword evidence="4" id="KW-0804">Transcription</keyword>
<dbReference type="Pfam" id="PF03466">
    <property type="entry name" value="LysR_substrate"/>
    <property type="match status" value="1"/>
</dbReference>
<dbReference type="PRINTS" id="PR00039">
    <property type="entry name" value="HTHLYSR"/>
</dbReference>
<gene>
    <name evidence="6" type="ORF">SBA_ch1_27040</name>
</gene>
<dbReference type="SUPFAM" id="SSF53850">
    <property type="entry name" value="Periplasmic binding protein-like II"/>
    <property type="match status" value="1"/>
</dbReference>
<dbReference type="PANTHER" id="PTHR30346">
    <property type="entry name" value="TRANSCRIPTIONAL DUAL REGULATOR HCAR-RELATED"/>
    <property type="match status" value="1"/>
</dbReference>
<name>A0ABN5WE06_9SPHN</name>
<organism evidence="6 7">
    <name type="scientific">Sphingomonas bisphenolicum</name>
    <dbReference type="NCBI Taxonomy" id="296544"/>
    <lineage>
        <taxon>Bacteria</taxon>
        <taxon>Pseudomonadati</taxon>
        <taxon>Pseudomonadota</taxon>
        <taxon>Alphaproteobacteria</taxon>
        <taxon>Sphingomonadales</taxon>
        <taxon>Sphingomonadaceae</taxon>
        <taxon>Sphingomonas</taxon>
    </lineage>
</organism>
<dbReference type="Proteomes" id="UP001059971">
    <property type="component" value="Chromosome 1"/>
</dbReference>
<feature type="domain" description="HTH lysR-type" evidence="5">
    <location>
        <begin position="2"/>
        <end position="59"/>
    </location>
</feature>
<dbReference type="SUPFAM" id="SSF46785">
    <property type="entry name" value="Winged helix' DNA-binding domain"/>
    <property type="match status" value="1"/>
</dbReference>
<keyword evidence="7" id="KW-1185">Reference proteome</keyword>
<dbReference type="Pfam" id="PF00126">
    <property type="entry name" value="HTH_1"/>
    <property type="match status" value="1"/>
</dbReference>
<evidence type="ECO:0000259" key="5">
    <source>
        <dbReference type="PROSITE" id="PS50931"/>
    </source>
</evidence>
<dbReference type="PROSITE" id="PS50931">
    <property type="entry name" value="HTH_LYSR"/>
    <property type="match status" value="1"/>
</dbReference>
<evidence type="ECO:0000256" key="4">
    <source>
        <dbReference type="ARBA" id="ARBA00023163"/>
    </source>
</evidence>